<proteinExistence type="predicted"/>
<protein>
    <submittedName>
        <fullName evidence="1">Double zinc ribbon</fullName>
    </submittedName>
</protein>
<keyword evidence="2" id="KW-1185">Reference proteome</keyword>
<dbReference type="RefSeq" id="WP_145265202.1">
    <property type="nucleotide sequence ID" value="NZ_CP036316.1"/>
</dbReference>
<dbReference type="OrthoDB" id="290564at2"/>
<accession>A0A517TD11</accession>
<reference evidence="1 2" key="1">
    <citation type="submission" date="2019-02" db="EMBL/GenBank/DDBJ databases">
        <title>Deep-cultivation of Planctomycetes and their phenomic and genomic characterization uncovers novel biology.</title>
        <authorList>
            <person name="Wiegand S."/>
            <person name="Jogler M."/>
            <person name="Boedeker C."/>
            <person name="Pinto D."/>
            <person name="Vollmers J."/>
            <person name="Rivas-Marin E."/>
            <person name="Kohn T."/>
            <person name="Peeters S.H."/>
            <person name="Heuer A."/>
            <person name="Rast P."/>
            <person name="Oberbeckmann S."/>
            <person name="Bunk B."/>
            <person name="Jeske O."/>
            <person name="Meyerdierks A."/>
            <person name="Storesund J.E."/>
            <person name="Kallscheuer N."/>
            <person name="Luecker S."/>
            <person name="Lage O.M."/>
            <person name="Pohl T."/>
            <person name="Merkel B.J."/>
            <person name="Hornburger P."/>
            <person name="Mueller R.-W."/>
            <person name="Bruemmer F."/>
            <person name="Labrenz M."/>
            <person name="Spormann A.M."/>
            <person name="Op den Camp H."/>
            <person name="Overmann J."/>
            <person name="Amann R."/>
            <person name="Jetten M.S.M."/>
            <person name="Mascher T."/>
            <person name="Medema M.H."/>
            <person name="Devos D.P."/>
            <person name="Kaster A.-K."/>
            <person name="Ovreas L."/>
            <person name="Rohde M."/>
            <person name="Galperin M.Y."/>
            <person name="Jogler C."/>
        </authorList>
    </citation>
    <scope>NUCLEOTIDE SEQUENCE [LARGE SCALE GENOMIC DNA]</scope>
    <source>
        <strain evidence="1 2">V22</strain>
    </source>
</reference>
<dbReference type="Gene3D" id="2.20.28.160">
    <property type="match status" value="2"/>
</dbReference>
<dbReference type="KEGG" id="chya:V22_35190"/>
<dbReference type="Proteomes" id="UP000319976">
    <property type="component" value="Chromosome"/>
</dbReference>
<sequence>MPVWPGGKCPQCGDFMPERIIHCRTCRQLLNTDLSSDTVEIPQFIPLKEIGEETSTPEVPGQNIRGIYTSCPGCANVLKVNSRYVGRVVTCKHCATAVDLRDTENMVVDQHYLRCPHCESELRVSDKYVGQTAICKFCKGSLVIKPMEKDLSPEAS</sequence>
<evidence type="ECO:0000313" key="1">
    <source>
        <dbReference type="EMBL" id="QDT66254.1"/>
    </source>
</evidence>
<dbReference type="EMBL" id="CP036316">
    <property type="protein sequence ID" value="QDT66254.1"/>
    <property type="molecule type" value="Genomic_DNA"/>
</dbReference>
<evidence type="ECO:0000313" key="2">
    <source>
        <dbReference type="Proteomes" id="UP000319976"/>
    </source>
</evidence>
<gene>
    <name evidence="1" type="ORF">V22_35190</name>
</gene>
<organism evidence="1 2">
    <name type="scientific">Calycomorphotria hydatis</name>
    <dbReference type="NCBI Taxonomy" id="2528027"/>
    <lineage>
        <taxon>Bacteria</taxon>
        <taxon>Pseudomonadati</taxon>
        <taxon>Planctomycetota</taxon>
        <taxon>Planctomycetia</taxon>
        <taxon>Planctomycetales</taxon>
        <taxon>Planctomycetaceae</taxon>
        <taxon>Calycomorphotria</taxon>
    </lineage>
</organism>
<dbReference type="AlphaFoldDB" id="A0A517TD11"/>
<name>A0A517TD11_9PLAN</name>